<dbReference type="EMBL" id="KR921747">
    <property type="protein sequence ID" value="ALP86093.1"/>
    <property type="molecule type" value="Genomic_DNA"/>
</dbReference>
<keyword evidence="1" id="KW-0150">Chloroplast</keyword>
<sequence length="153" mass="18232">MDFEINNFKNIFLVIFLKCLSNIFNNYKISSILFFIKDYSSNESYFKKLPKHENLEEINCSLSYLIARIKKQKFYNIAINNFKDFYFFSETTFLNKNFISWNDLLFTYDDFLIIKTHSPLIQVNSKRLGLKLIAKVSQQGKKVFSPVKKVNFI</sequence>
<dbReference type="AlphaFoldDB" id="A0A182B0Y4"/>
<accession>A0A182B0Y4</accession>
<keyword evidence="1" id="KW-0934">Plastid</keyword>
<protein>
    <submittedName>
        <fullName evidence="1">Uncharacterized protein</fullName>
    </submittedName>
</protein>
<name>A0A182B0Y4_9EUGL</name>
<proteinExistence type="predicted"/>
<organism evidence="1">
    <name type="scientific">Phacus orbicularis</name>
    <dbReference type="NCBI Taxonomy" id="158829"/>
    <lineage>
        <taxon>Eukaryota</taxon>
        <taxon>Discoba</taxon>
        <taxon>Euglenozoa</taxon>
        <taxon>Euglenida</taxon>
        <taxon>Spirocuta</taxon>
        <taxon>Euglenophyceae</taxon>
        <taxon>Euglenales</taxon>
        <taxon>Phacaceae</taxon>
        <taxon>Phacus</taxon>
    </lineage>
</organism>
<reference evidence="1" key="1">
    <citation type="submission" date="2015-05" db="EMBL/GenBank/DDBJ databases">
        <title>Phacus orbicularis chloroplast genome.</title>
        <authorList>
            <person name="Kasiborski B.A."/>
            <person name="Linton E.W."/>
        </authorList>
    </citation>
    <scope>NUCLEOTIDE SEQUENCE</scope>
</reference>
<evidence type="ECO:0000313" key="1">
    <source>
        <dbReference type="EMBL" id="ALP86093.1"/>
    </source>
</evidence>
<geneLocation type="chloroplast" evidence="1"/>